<feature type="transmembrane region" description="Helical" evidence="6">
    <location>
        <begin position="400"/>
        <end position="422"/>
    </location>
</feature>
<name>A0ABY7DIT9_MYAAR</name>
<feature type="compositionally biased region" description="Acidic residues" evidence="5">
    <location>
        <begin position="664"/>
        <end position="673"/>
    </location>
</feature>
<gene>
    <name evidence="8" type="ORF">MAR_029307</name>
</gene>
<keyword evidence="2 6" id="KW-0812">Transmembrane</keyword>
<dbReference type="PANTHER" id="PTHR11814">
    <property type="entry name" value="SULFATE TRANSPORTER"/>
    <property type="match status" value="1"/>
</dbReference>
<keyword evidence="9" id="KW-1185">Reference proteome</keyword>
<dbReference type="NCBIfam" id="TIGR00815">
    <property type="entry name" value="sulP"/>
    <property type="match status" value="1"/>
</dbReference>
<evidence type="ECO:0000256" key="2">
    <source>
        <dbReference type="ARBA" id="ARBA00022692"/>
    </source>
</evidence>
<feature type="domain" description="STAS" evidence="7">
    <location>
        <begin position="586"/>
        <end position="767"/>
    </location>
</feature>
<feature type="transmembrane region" description="Helical" evidence="6">
    <location>
        <begin position="434"/>
        <end position="452"/>
    </location>
</feature>
<dbReference type="InterPro" id="IPR001902">
    <property type="entry name" value="SLC26A/SulP_fam"/>
</dbReference>
<accession>A0ABY7DIT9</accession>
<reference evidence="8" key="1">
    <citation type="submission" date="2022-11" db="EMBL/GenBank/DDBJ databases">
        <title>Centuries of genome instability and evolution in soft-shell clam transmissible cancer (bioRxiv).</title>
        <authorList>
            <person name="Hart S.F.M."/>
            <person name="Yonemitsu M.A."/>
            <person name="Giersch R.M."/>
            <person name="Beal B.F."/>
            <person name="Arriagada G."/>
            <person name="Davis B.W."/>
            <person name="Ostrander E.A."/>
            <person name="Goff S.P."/>
            <person name="Metzger M.J."/>
        </authorList>
    </citation>
    <scope>NUCLEOTIDE SEQUENCE</scope>
    <source>
        <strain evidence="8">MELC-2E11</strain>
        <tissue evidence="8">Siphon/mantle</tissue>
    </source>
</reference>
<organism evidence="8 9">
    <name type="scientific">Mya arenaria</name>
    <name type="common">Soft-shell clam</name>
    <dbReference type="NCBI Taxonomy" id="6604"/>
    <lineage>
        <taxon>Eukaryota</taxon>
        <taxon>Metazoa</taxon>
        <taxon>Spiralia</taxon>
        <taxon>Lophotrochozoa</taxon>
        <taxon>Mollusca</taxon>
        <taxon>Bivalvia</taxon>
        <taxon>Autobranchia</taxon>
        <taxon>Heteroconchia</taxon>
        <taxon>Euheterodonta</taxon>
        <taxon>Imparidentia</taxon>
        <taxon>Neoheterodontei</taxon>
        <taxon>Myida</taxon>
        <taxon>Myoidea</taxon>
        <taxon>Myidae</taxon>
        <taxon>Mya</taxon>
    </lineage>
</organism>
<feature type="transmembrane region" description="Helical" evidence="6">
    <location>
        <begin position="533"/>
        <end position="558"/>
    </location>
</feature>
<dbReference type="Gene3D" id="3.30.750.24">
    <property type="entry name" value="STAS domain"/>
    <property type="match status" value="1"/>
</dbReference>
<feature type="transmembrane region" description="Helical" evidence="6">
    <location>
        <begin position="472"/>
        <end position="489"/>
    </location>
</feature>
<comment type="subcellular location">
    <subcellularLocation>
        <location evidence="1">Membrane</location>
        <topology evidence="1">Multi-pass membrane protein</topology>
    </subcellularLocation>
</comment>
<keyword evidence="3 6" id="KW-1133">Transmembrane helix</keyword>
<evidence type="ECO:0000256" key="6">
    <source>
        <dbReference type="SAM" id="Phobius"/>
    </source>
</evidence>
<feature type="region of interest" description="Disordered" evidence="5">
    <location>
        <begin position="664"/>
        <end position="686"/>
    </location>
</feature>
<dbReference type="InterPro" id="IPR002645">
    <property type="entry name" value="STAS_dom"/>
</dbReference>
<feature type="transmembrane region" description="Helical" evidence="6">
    <location>
        <begin position="349"/>
        <end position="368"/>
    </location>
</feature>
<dbReference type="InterPro" id="IPR036513">
    <property type="entry name" value="STAS_dom_sf"/>
</dbReference>
<keyword evidence="4 6" id="KW-0472">Membrane</keyword>
<dbReference type="EMBL" id="CP111013">
    <property type="protein sequence ID" value="WAQ96617.1"/>
    <property type="molecule type" value="Genomic_DNA"/>
</dbReference>
<evidence type="ECO:0000256" key="3">
    <source>
        <dbReference type="ARBA" id="ARBA00022989"/>
    </source>
</evidence>
<feature type="transmembrane region" description="Helical" evidence="6">
    <location>
        <begin position="136"/>
        <end position="163"/>
    </location>
</feature>
<evidence type="ECO:0000313" key="8">
    <source>
        <dbReference type="EMBL" id="WAQ96617.1"/>
    </source>
</evidence>
<feature type="region of interest" description="Disordered" evidence="5">
    <location>
        <begin position="29"/>
        <end position="54"/>
    </location>
</feature>
<dbReference type="Pfam" id="PF01740">
    <property type="entry name" value="STAS"/>
    <property type="match status" value="1"/>
</dbReference>
<evidence type="ECO:0000259" key="7">
    <source>
        <dbReference type="PROSITE" id="PS50801"/>
    </source>
</evidence>
<feature type="transmembrane region" description="Helical" evidence="6">
    <location>
        <begin position="238"/>
        <end position="258"/>
    </location>
</feature>
<evidence type="ECO:0000256" key="4">
    <source>
        <dbReference type="ARBA" id="ARBA00023136"/>
    </source>
</evidence>
<proteinExistence type="predicted"/>
<evidence type="ECO:0000256" key="5">
    <source>
        <dbReference type="SAM" id="MobiDB-lite"/>
    </source>
</evidence>
<dbReference type="InterPro" id="IPR011547">
    <property type="entry name" value="SLC26A/SulP_dom"/>
</dbReference>
<protein>
    <submittedName>
        <fullName evidence="8">S26A6-like protein</fullName>
    </submittedName>
</protein>
<sequence length="826" mass="92086">MSVSASRNARRKSITREIYRRQSRELHVLEPGHPELAHGGGKPHTERTRRHSGPKPHILKRFFASIPEADRKYLPVPKSFRKAQEIKRNYLNLFLGALYKRVPIIEFVKNYNFRENLVADLVAGLAVTGLHFPQGLAYAILAGLPPGIGMVSTIFPVLIYMLFGSAPHTSIGTNAIVSIMIGDMLLEPAMKASMAAAGGQNPVVELDMNGTLLSNTTAAAATYDVNEDLHSGYMEQRIALVAGSTFYCGIIFLLMAFFRMGFLVTYLSQSFMSGFTTGVAVHIFSSQIKTALGVKLPPAEGAGKLVKLYYNVFAHITSVHIADVIVSVVCIIILLIVKICINERLKLRVAIPIDFILLVVVTIISYFAKLPSNFAVKSIGTVELGIPTPILPAFSPIGPLLVYSLQIALVTFFLNISVIKIIARRNGYEINENIELNSYGMCNIIPAFFSNIPASIAPPRASLLSSMGAKTTLNATSTFAIMLLLIFYFGQFFESCPKAVLASMIMVAMKDLLKQVTILPKLWKVNKNDFTTWLIAATATVFIDIPYGLALGVLVSLLSVINQSQRGWVATIGKSDSEDLYLDAEDYGAIHEIPRVKIVRMESSLYFATAEKFRKSMYKIIEKDSDKYGEESDEEADHHEMNGIKTEMSGATLDSMVKQHPDTITEDDEENEESALNQEKKQADEKEKGDQFRIKVLIIDCMPINFIDGTGLDMLKLVIFELSCIDIQVYLARCSRYMLHLMEKSDVYDGFSRDHVFIDLPDAVDFALRHLDGDKEPLDHHVVNMKDEQSLSIPSRHSHNRLHSIHSLHSDYENFIHRNSIFKPYS</sequence>
<dbReference type="CDD" id="cd07042">
    <property type="entry name" value="STAS_SulP_like_sulfate_transporter"/>
    <property type="match status" value="1"/>
</dbReference>
<dbReference type="Proteomes" id="UP001164746">
    <property type="component" value="Chromosome 2"/>
</dbReference>
<evidence type="ECO:0000313" key="9">
    <source>
        <dbReference type="Proteomes" id="UP001164746"/>
    </source>
</evidence>
<dbReference type="Pfam" id="PF00916">
    <property type="entry name" value="Sulfate_transp"/>
    <property type="match status" value="1"/>
</dbReference>
<evidence type="ECO:0000256" key="1">
    <source>
        <dbReference type="ARBA" id="ARBA00004141"/>
    </source>
</evidence>
<dbReference type="PROSITE" id="PS50801">
    <property type="entry name" value="STAS"/>
    <property type="match status" value="1"/>
</dbReference>
<feature type="transmembrane region" description="Helical" evidence="6">
    <location>
        <begin position="270"/>
        <end position="288"/>
    </location>
</feature>
<feature type="transmembrane region" description="Helical" evidence="6">
    <location>
        <begin position="308"/>
        <end position="337"/>
    </location>
</feature>
<dbReference type="SUPFAM" id="SSF52091">
    <property type="entry name" value="SpoIIaa-like"/>
    <property type="match status" value="1"/>
</dbReference>